<dbReference type="Proteomes" id="UP000817658">
    <property type="component" value="Chromosome 1"/>
</dbReference>
<evidence type="ECO:0000313" key="1">
    <source>
        <dbReference type="EMBL" id="BAD53301.1"/>
    </source>
</evidence>
<gene>
    <name evidence="1" type="primary">B1102E12.12</name>
</gene>
<organism evidence="1">
    <name type="scientific">Oryza sativa subsp. japonica</name>
    <name type="common">Rice</name>
    <dbReference type="NCBI Taxonomy" id="39947"/>
    <lineage>
        <taxon>Eukaryota</taxon>
        <taxon>Viridiplantae</taxon>
        <taxon>Streptophyta</taxon>
        <taxon>Embryophyta</taxon>
        <taxon>Tracheophyta</taxon>
        <taxon>Spermatophyta</taxon>
        <taxon>Magnoliopsida</taxon>
        <taxon>Liliopsida</taxon>
        <taxon>Poales</taxon>
        <taxon>Poaceae</taxon>
        <taxon>BOP clade</taxon>
        <taxon>Oryzoideae</taxon>
        <taxon>Oryzeae</taxon>
        <taxon>Oryzinae</taxon>
        <taxon>Oryza</taxon>
        <taxon>Oryza sativa</taxon>
    </lineage>
</organism>
<sequence length="98" mass="11052">MEKDKSEWWWSAGKARMVARGGGPWAATRDAEAEAGAGWQVVASTAAWLRLAPSDFERDEEGNWQKPARSITIAIAHCLPPRAARHRMPPCWFNNRHK</sequence>
<reference evidence="1" key="1">
    <citation type="journal article" date="2002" name="Nature">
        <title>The genome sequence and structure of rice chromosome 1.</title>
        <authorList>
            <person name="Sasaki T."/>
            <person name="Matsumoto T."/>
            <person name="Yamamoto K."/>
            <person name="Sakata K."/>
            <person name="Baba T."/>
            <person name="Katayose Y."/>
            <person name="Wu J."/>
            <person name="Niimura Y."/>
            <person name="Cheng Z."/>
            <person name="Nagamura Y."/>
            <person name="Antonio B.A."/>
            <person name="Kanamori H."/>
            <person name="Hosokawa S."/>
            <person name="Masukawa M."/>
            <person name="Arikawa K."/>
            <person name="Chiden Y."/>
            <person name="Hayashi M."/>
            <person name="Okamoto M."/>
            <person name="Ando T."/>
            <person name="Aoki H."/>
            <person name="Arita K."/>
            <person name="Hamada M."/>
            <person name="Harada C."/>
            <person name="Hijishita S."/>
            <person name="Honda M."/>
            <person name="Ichikawa Y."/>
            <person name="Idonuma A."/>
            <person name="Iijima M."/>
            <person name="Ikeda M."/>
            <person name="Ikeno M."/>
            <person name="Itoh S."/>
            <person name="Itoh T."/>
            <person name="Itoh Y."/>
            <person name="Itoh Y."/>
            <person name="Iwabuchi A."/>
            <person name="Kamiya K."/>
            <person name="Karasawa W."/>
            <person name="Katagiri S."/>
            <person name="Kikuta A."/>
            <person name="Kobayashi N."/>
            <person name="Kono I."/>
            <person name="Machita K."/>
            <person name="Maehara T."/>
            <person name="Mizuno H."/>
            <person name="Mizubayashi T."/>
            <person name="Mukai Y."/>
            <person name="Nagasaki H."/>
            <person name="Nakashima M."/>
            <person name="Nakama Y."/>
            <person name="Nakamichi Y."/>
            <person name="Nakamura M."/>
            <person name="Namiki N."/>
            <person name="Negishi M."/>
            <person name="Ohta I."/>
            <person name="Ono N."/>
            <person name="Saji S."/>
            <person name="Sakai K."/>
            <person name="Shibata M."/>
            <person name="Shimokawa T."/>
            <person name="Shomura A."/>
            <person name="Song J."/>
            <person name="Takazaki Y."/>
            <person name="Terasawa K."/>
            <person name="Tsuji K."/>
            <person name="Waki K."/>
            <person name="Yamagata H."/>
            <person name="Yamane H."/>
            <person name="Yoshiki S."/>
            <person name="Yoshihara R."/>
            <person name="Yukawa K."/>
            <person name="Zhong H."/>
            <person name="Iwama H."/>
            <person name="Endo T."/>
            <person name="Ito H."/>
            <person name="Hahn J.H."/>
            <person name="Kim H.I."/>
            <person name="Eun M.Y."/>
            <person name="Yano M."/>
            <person name="Jiang J."/>
            <person name="Gojobori T."/>
        </authorList>
    </citation>
    <scope>NUCLEOTIDE SEQUENCE [LARGE SCALE GENOMIC DNA]</scope>
</reference>
<accession>Q5ZAT2</accession>
<dbReference type="AlphaFoldDB" id="Q5ZAT2"/>
<dbReference type="EMBL" id="AP003369">
    <property type="protein sequence ID" value="BAD53301.1"/>
    <property type="molecule type" value="Genomic_DNA"/>
</dbReference>
<name>Q5ZAT2_ORYSJ</name>
<proteinExistence type="predicted"/>
<protein>
    <submittedName>
        <fullName evidence="1">Uncharacterized protein</fullName>
    </submittedName>
</protein>